<evidence type="ECO:0000313" key="2">
    <source>
        <dbReference type="EMBL" id="MCE3050963.1"/>
    </source>
</evidence>
<dbReference type="EMBL" id="JACEIK010008047">
    <property type="protein sequence ID" value="MCE3050963.1"/>
    <property type="molecule type" value="Genomic_DNA"/>
</dbReference>
<sequence length="157" mass="17892">MANHEEEEAAFYGDNQGNEPQKKTRSSRRDKSRGRDPSLVPVSEGLTHKETEGSGTDQLDERITHVEAGMVALNWRIENKEKESARRQVAAKVDRGEKDKDKSVSNRGRDGKGDRNRSSQFCKEYEERKRGVSHRDGCYLSPLIYIETAQNWENLGP</sequence>
<feature type="region of interest" description="Disordered" evidence="1">
    <location>
        <begin position="78"/>
        <end position="133"/>
    </location>
</feature>
<comment type="caution">
    <text evidence="2">The sequence shown here is derived from an EMBL/GenBank/DDBJ whole genome shotgun (WGS) entry which is preliminary data.</text>
</comment>
<gene>
    <name evidence="2" type="ORF">HAX54_048602</name>
</gene>
<organism evidence="2 3">
    <name type="scientific">Datura stramonium</name>
    <name type="common">Jimsonweed</name>
    <name type="synonym">Common thornapple</name>
    <dbReference type="NCBI Taxonomy" id="4076"/>
    <lineage>
        <taxon>Eukaryota</taxon>
        <taxon>Viridiplantae</taxon>
        <taxon>Streptophyta</taxon>
        <taxon>Embryophyta</taxon>
        <taxon>Tracheophyta</taxon>
        <taxon>Spermatophyta</taxon>
        <taxon>Magnoliopsida</taxon>
        <taxon>eudicotyledons</taxon>
        <taxon>Gunneridae</taxon>
        <taxon>Pentapetalae</taxon>
        <taxon>asterids</taxon>
        <taxon>lamiids</taxon>
        <taxon>Solanales</taxon>
        <taxon>Solanaceae</taxon>
        <taxon>Solanoideae</taxon>
        <taxon>Datureae</taxon>
        <taxon>Datura</taxon>
    </lineage>
</organism>
<name>A0ABS8WJG8_DATST</name>
<accession>A0ABS8WJG8</accession>
<protein>
    <submittedName>
        <fullName evidence="2">Uncharacterized protein</fullName>
    </submittedName>
</protein>
<feature type="region of interest" description="Disordered" evidence="1">
    <location>
        <begin position="1"/>
        <end position="63"/>
    </location>
</feature>
<proteinExistence type="predicted"/>
<keyword evidence="3" id="KW-1185">Reference proteome</keyword>
<evidence type="ECO:0000256" key="1">
    <source>
        <dbReference type="SAM" id="MobiDB-lite"/>
    </source>
</evidence>
<evidence type="ECO:0000313" key="3">
    <source>
        <dbReference type="Proteomes" id="UP000823775"/>
    </source>
</evidence>
<reference evidence="2 3" key="1">
    <citation type="journal article" date="2021" name="BMC Genomics">
        <title>Datura genome reveals duplications of psychoactive alkaloid biosynthetic genes and high mutation rate following tissue culture.</title>
        <authorList>
            <person name="Rajewski A."/>
            <person name="Carter-House D."/>
            <person name="Stajich J."/>
            <person name="Litt A."/>
        </authorList>
    </citation>
    <scope>NUCLEOTIDE SEQUENCE [LARGE SCALE GENOMIC DNA]</scope>
    <source>
        <strain evidence="2">AR-01</strain>
    </source>
</reference>
<feature type="compositionally biased region" description="Basic and acidic residues" evidence="1">
    <location>
        <begin position="27"/>
        <end position="36"/>
    </location>
</feature>
<dbReference type="Proteomes" id="UP000823775">
    <property type="component" value="Unassembled WGS sequence"/>
</dbReference>